<gene>
    <name evidence="2" type="ORF">U6N30_11145</name>
</gene>
<reference evidence="2 3" key="1">
    <citation type="submission" date="2023-12" db="EMBL/GenBank/DDBJ databases">
        <title>Blastococcus brunescens sp. nov., an actonobacterium isolated from sandstone collected in sahara desert.</title>
        <authorList>
            <person name="Gtari M."/>
            <person name="Ghodhbane F."/>
        </authorList>
    </citation>
    <scope>NUCLEOTIDE SEQUENCE [LARGE SCALE GENOMIC DNA]</scope>
    <source>
        <strain evidence="2 3">BMG 8361</strain>
    </source>
</reference>
<dbReference type="RefSeq" id="WP_324277360.1">
    <property type="nucleotide sequence ID" value="NZ_CP141261.1"/>
</dbReference>
<evidence type="ECO:0000313" key="2">
    <source>
        <dbReference type="EMBL" id="WRL66043.1"/>
    </source>
</evidence>
<protein>
    <submittedName>
        <fullName evidence="2">Uncharacterized protein</fullName>
    </submittedName>
</protein>
<feature type="region of interest" description="Disordered" evidence="1">
    <location>
        <begin position="1"/>
        <end position="69"/>
    </location>
</feature>
<keyword evidence="3" id="KW-1185">Reference proteome</keyword>
<evidence type="ECO:0000313" key="3">
    <source>
        <dbReference type="Proteomes" id="UP001324287"/>
    </source>
</evidence>
<dbReference type="EMBL" id="CP141261">
    <property type="protein sequence ID" value="WRL66043.1"/>
    <property type="molecule type" value="Genomic_DNA"/>
</dbReference>
<sequence>MTDPSLLVSMPSRTDRSLAPDGGQVLSIVAPTPNLDRRSGGNPDLDWTTLGPATATRCWPPWRPVAGRG</sequence>
<proteinExistence type="predicted"/>
<organism evidence="2 3">
    <name type="scientific">Blastococcus brunescens</name>
    <dbReference type="NCBI Taxonomy" id="1564165"/>
    <lineage>
        <taxon>Bacteria</taxon>
        <taxon>Bacillati</taxon>
        <taxon>Actinomycetota</taxon>
        <taxon>Actinomycetes</taxon>
        <taxon>Geodermatophilales</taxon>
        <taxon>Geodermatophilaceae</taxon>
        <taxon>Blastococcus</taxon>
    </lineage>
</organism>
<dbReference type="Proteomes" id="UP001324287">
    <property type="component" value="Chromosome"/>
</dbReference>
<accession>A0ABZ1B5F3</accession>
<evidence type="ECO:0000256" key="1">
    <source>
        <dbReference type="SAM" id="MobiDB-lite"/>
    </source>
</evidence>
<name>A0ABZ1B5F3_9ACTN</name>